<dbReference type="PANTHER" id="PTHR46401">
    <property type="entry name" value="GLYCOSYLTRANSFERASE WBBK-RELATED"/>
    <property type="match status" value="1"/>
</dbReference>
<evidence type="ECO:0000259" key="2">
    <source>
        <dbReference type="Pfam" id="PF00534"/>
    </source>
</evidence>
<name>A0A1U7CQH7_9BACT</name>
<dbReference type="GO" id="GO:0009103">
    <property type="term" value="P:lipopolysaccharide biosynthetic process"/>
    <property type="evidence" value="ECO:0007669"/>
    <property type="project" value="TreeGrafter"/>
</dbReference>
<dbReference type="InterPro" id="IPR022623">
    <property type="entry name" value="Glyco_trans_4"/>
</dbReference>
<evidence type="ECO:0000313" key="4">
    <source>
        <dbReference type="EMBL" id="APW61159.1"/>
    </source>
</evidence>
<evidence type="ECO:0000313" key="5">
    <source>
        <dbReference type="Proteomes" id="UP000186309"/>
    </source>
</evidence>
<dbReference type="SUPFAM" id="SSF53756">
    <property type="entry name" value="UDP-Glycosyltransferase/glycogen phosphorylase"/>
    <property type="match status" value="1"/>
</dbReference>
<evidence type="ECO:0000256" key="1">
    <source>
        <dbReference type="ARBA" id="ARBA00022679"/>
    </source>
</evidence>
<evidence type="ECO:0000259" key="3">
    <source>
        <dbReference type="Pfam" id="PF12000"/>
    </source>
</evidence>
<proteinExistence type="predicted"/>
<dbReference type="Pfam" id="PF00534">
    <property type="entry name" value="Glycos_transf_1"/>
    <property type="match status" value="1"/>
</dbReference>
<dbReference type="Pfam" id="PF12000">
    <property type="entry name" value="Glyco_trans_4_3"/>
    <property type="match status" value="1"/>
</dbReference>
<keyword evidence="5" id="KW-1185">Reference proteome</keyword>
<dbReference type="PANTHER" id="PTHR46401:SF2">
    <property type="entry name" value="GLYCOSYLTRANSFERASE WBBK-RELATED"/>
    <property type="match status" value="1"/>
</dbReference>
<gene>
    <name evidence="4" type="ORF">BSF38_02663</name>
</gene>
<dbReference type="AlphaFoldDB" id="A0A1U7CQH7"/>
<accession>A0A1U7CQH7</accession>
<dbReference type="Gene3D" id="3.40.50.2000">
    <property type="entry name" value="Glycogen Phosphorylase B"/>
    <property type="match status" value="1"/>
</dbReference>
<dbReference type="OrthoDB" id="9793726at2"/>
<keyword evidence="1 4" id="KW-0808">Transferase</keyword>
<dbReference type="STRING" id="1387353.BSF38_02663"/>
<dbReference type="RefSeq" id="WP_076346306.1">
    <property type="nucleotide sequence ID" value="NZ_CP019082.1"/>
</dbReference>
<feature type="domain" description="Glycosyl transferase family 1" evidence="2">
    <location>
        <begin position="211"/>
        <end position="384"/>
    </location>
</feature>
<feature type="domain" description="Glycosyl transferase family 4" evidence="3">
    <location>
        <begin position="80"/>
        <end position="196"/>
    </location>
</feature>
<reference evidence="5" key="1">
    <citation type="submission" date="2016-12" db="EMBL/GenBank/DDBJ databases">
        <title>Comparative genomics of four Isosphaeraceae planctomycetes: a common pool of plasmids and glycoside hydrolase genes.</title>
        <authorList>
            <person name="Ivanova A."/>
        </authorList>
    </citation>
    <scope>NUCLEOTIDE SEQUENCE [LARGE SCALE GENOMIC DNA]</scope>
    <source>
        <strain evidence="5">PX4</strain>
    </source>
</reference>
<dbReference type="EMBL" id="CP019082">
    <property type="protein sequence ID" value="APW61159.1"/>
    <property type="molecule type" value="Genomic_DNA"/>
</dbReference>
<protein>
    <submittedName>
        <fullName evidence="4">GT4 family glycosyltransferase</fullName>
    </submittedName>
</protein>
<organism evidence="4 5">
    <name type="scientific">Paludisphaera borealis</name>
    <dbReference type="NCBI Taxonomy" id="1387353"/>
    <lineage>
        <taxon>Bacteria</taxon>
        <taxon>Pseudomonadati</taxon>
        <taxon>Planctomycetota</taxon>
        <taxon>Planctomycetia</taxon>
        <taxon>Isosphaerales</taxon>
        <taxon>Isosphaeraceae</taxon>
        <taxon>Paludisphaera</taxon>
    </lineage>
</organism>
<dbReference type="KEGG" id="pbor:BSF38_02663"/>
<dbReference type="Proteomes" id="UP000186309">
    <property type="component" value="Chromosome"/>
</dbReference>
<dbReference type="GO" id="GO:0016757">
    <property type="term" value="F:glycosyltransferase activity"/>
    <property type="evidence" value="ECO:0007669"/>
    <property type="project" value="InterPro"/>
</dbReference>
<sequence length="414" mass="46462">MHVLFIHDAFPAQFGRLALELTKRHGWRCSFLVETLSSCPTPTAEMLETLELHQIPPAADGPARDETPWPQVHGRFLEQSASVFDALRARPALRPDLVVAHGGRGAPSVFLRDVVDCPIVTYCEYYFAARRRDISYRVDLPPAEPAPFFPRCINAPTLLGLVDCDAGYSPTAWQKQSFPDRFHSKIEVHFDGVDSELYAPGAKIKAIDDVSIPPATKVVTFVSRGLESVRGFDLFMKVADRIARRRSNVLFIVVGGDETHYGWDKLHTGSPSFKQWVLDRGSYDLSRFLFLGRVVPERLADILRRTDLHIYLSTPFVTSWSLFNAMSSGAVVLASDVEPVRELIEPGVNGLVEPLFDVDRLTETALRVLDDPATHSPLGRAARRTIEERYSVDVCVPPLRDFFTRMSERSRVLS</sequence>
<dbReference type="InterPro" id="IPR001296">
    <property type="entry name" value="Glyco_trans_1"/>
</dbReference>